<evidence type="ECO:0000313" key="4">
    <source>
        <dbReference type="EMBL" id="RCN52632.1"/>
    </source>
</evidence>
<proteinExistence type="predicted"/>
<sequence>MPFVCTRFRIFDQYLASNDPERFCEYTRLIPWEFEDLYESIAPELHYMGTHAAPISGRHRHVGFGSSSVALAQEVCCGRKTVSDIVEEVALAIIKVLSSDAFPTPTREMFEECASKTRARYDYPRAEGFLDGKHVRIKKPEHSGSTYWNYQNFFSIILLAVCDVDYRIIAYDVGAPGRAGDAGVFRDSSIKRFLDENDDLFPETRTLGNVGPVQFHVLVSGGFGQAHRYVRPYTQAEADNGSKRRFNTKHSR</sequence>
<name>A0A368H7R3_ANCCA</name>
<comment type="caution">
    <text evidence="4">The sequence shown here is derived from an EMBL/GenBank/DDBJ whole genome shotgun (WGS) entry which is preliminary data.</text>
</comment>
<keyword evidence="5" id="KW-1185">Reference proteome</keyword>
<accession>A0A368H7R3</accession>
<dbReference type="AlphaFoldDB" id="A0A368H7R3"/>
<protein>
    <recommendedName>
        <fullName evidence="3">DDE Tnp4 domain-containing protein</fullName>
    </recommendedName>
</protein>
<dbReference type="GO" id="GO:0046872">
    <property type="term" value="F:metal ion binding"/>
    <property type="evidence" value="ECO:0007669"/>
    <property type="project" value="UniProtKB-KW"/>
</dbReference>
<reference evidence="4 5" key="1">
    <citation type="submission" date="2014-10" db="EMBL/GenBank/DDBJ databases">
        <title>Draft genome of the hookworm Ancylostoma caninum.</title>
        <authorList>
            <person name="Mitreva M."/>
        </authorList>
    </citation>
    <scope>NUCLEOTIDE SEQUENCE [LARGE SCALE GENOMIC DNA]</scope>
    <source>
        <strain evidence="4 5">Baltimore</strain>
    </source>
</reference>
<organism evidence="4 5">
    <name type="scientific">Ancylostoma caninum</name>
    <name type="common">Dog hookworm</name>
    <dbReference type="NCBI Taxonomy" id="29170"/>
    <lineage>
        <taxon>Eukaryota</taxon>
        <taxon>Metazoa</taxon>
        <taxon>Ecdysozoa</taxon>
        <taxon>Nematoda</taxon>
        <taxon>Chromadorea</taxon>
        <taxon>Rhabditida</taxon>
        <taxon>Rhabditina</taxon>
        <taxon>Rhabditomorpha</taxon>
        <taxon>Strongyloidea</taxon>
        <taxon>Ancylostomatidae</taxon>
        <taxon>Ancylostomatinae</taxon>
        <taxon>Ancylostoma</taxon>
    </lineage>
</organism>
<comment type="cofactor">
    <cofactor evidence="1">
        <name>a divalent metal cation</name>
        <dbReference type="ChEBI" id="CHEBI:60240"/>
    </cofactor>
</comment>
<dbReference type="Proteomes" id="UP000252519">
    <property type="component" value="Unassembled WGS sequence"/>
</dbReference>
<dbReference type="InterPro" id="IPR027806">
    <property type="entry name" value="HARBI1_dom"/>
</dbReference>
<gene>
    <name evidence="4" type="ORF">ANCCAN_01331</name>
</gene>
<evidence type="ECO:0000256" key="2">
    <source>
        <dbReference type="ARBA" id="ARBA00022723"/>
    </source>
</evidence>
<dbReference type="Pfam" id="PF13359">
    <property type="entry name" value="DDE_Tnp_4"/>
    <property type="match status" value="1"/>
</dbReference>
<keyword evidence="2" id="KW-0479">Metal-binding</keyword>
<evidence type="ECO:0000259" key="3">
    <source>
        <dbReference type="Pfam" id="PF13359"/>
    </source>
</evidence>
<evidence type="ECO:0000256" key="1">
    <source>
        <dbReference type="ARBA" id="ARBA00001968"/>
    </source>
</evidence>
<dbReference type="OrthoDB" id="5874107at2759"/>
<dbReference type="EMBL" id="JOJR01000006">
    <property type="protein sequence ID" value="RCN52632.1"/>
    <property type="molecule type" value="Genomic_DNA"/>
</dbReference>
<feature type="domain" description="DDE Tnp4" evidence="3">
    <location>
        <begin position="130"/>
        <end position="251"/>
    </location>
</feature>
<evidence type="ECO:0000313" key="5">
    <source>
        <dbReference type="Proteomes" id="UP000252519"/>
    </source>
</evidence>
<dbReference type="STRING" id="29170.A0A368H7R3"/>